<feature type="transmembrane region" description="Helical" evidence="6">
    <location>
        <begin position="133"/>
        <end position="160"/>
    </location>
</feature>
<evidence type="ECO:0000256" key="1">
    <source>
        <dbReference type="ARBA" id="ARBA00004651"/>
    </source>
</evidence>
<evidence type="ECO:0000256" key="3">
    <source>
        <dbReference type="ARBA" id="ARBA00022692"/>
    </source>
</evidence>
<dbReference type="Gene3D" id="1.10.3720.10">
    <property type="entry name" value="MetI-like"/>
    <property type="match status" value="1"/>
</dbReference>
<feature type="transmembrane region" description="Helical" evidence="6">
    <location>
        <begin position="79"/>
        <end position="97"/>
    </location>
</feature>
<evidence type="ECO:0000256" key="5">
    <source>
        <dbReference type="ARBA" id="ARBA00023136"/>
    </source>
</evidence>
<dbReference type="PANTHER" id="PTHR30177">
    <property type="entry name" value="GLYCINE BETAINE/L-PROLINE TRANSPORT SYSTEM PERMEASE PROTEIN PROW"/>
    <property type="match status" value="1"/>
</dbReference>
<dbReference type="EMBL" id="MAYW01000018">
    <property type="protein sequence ID" value="ODS33831.1"/>
    <property type="molecule type" value="Genomic_DNA"/>
</dbReference>
<dbReference type="Proteomes" id="UP000094056">
    <property type="component" value="Unassembled WGS sequence"/>
</dbReference>
<comment type="subcellular location">
    <subcellularLocation>
        <location evidence="1 6">Cell membrane</location>
        <topology evidence="1 6">Multi-pass membrane protein</topology>
    </subcellularLocation>
</comment>
<gene>
    <name evidence="8" type="primary">opuBC_2</name>
    <name evidence="8" type="ORF">SCARUB_00992</name>
</gene>
<keyword evidence="4 6" id="KW-1133">Transmembrane helix</keyword>
<sequence length="282" mass="30675">MLKFYDFVLSHLTEIARQTFEHIGLTLVALAIAIIIGLPLGILLTKYRKISNVVLGGVGIIQTIPSIALLGFLLPFLGIGPTPAIVALFLYALLPIVRNTFTGIKEVEPSVTEAAKGMGMSYMQILRKVELPLAIPVIFAGIRTATVINVGVATLCALIASGGLGQFIFRGIALNNMNMILAGAIPAAILALFFDFVLSILQKYINQVIKPLLIFSSVIIFVIIPFLFIPSFFAHSFRAGFTAEFMERSDGYPGLKQHYAISMDTVELDPGLMYQALRKKKG</sequence>
<keyword evidence="2 6" id="KW-0813">Transport</keyword>
<comment type="caution">
    <text evidence="8">The sequence shown here is derived from an EMBL/GenBank/DDBJ whole genome shotgun (WGS) entry which is preliminary data.</text>
</comment>
<evidence type="ECO:0000259" key="7">
    <source>
        <dbReference type="PROSITE" id="PS50928"/>
    </source>
</evidence>
<feature type="transmembrane region" description="Helical" evidence="6">
    <location>
        <begin position="20"/>
        <end position="44"/>
    </location>
</feature>
<evidence type="ECO:0000256" key="2">
    <source>
        <dbReference type="ARBA" id="ARBA00022448"/>
    </source>
</evidence>
<dbReference type="InterPro" id="IPR051204">
    <property type="entry name" value="ABC_transp_perm/SBD"/>
</dbReference>
<dbReference type="PANTHER" id="PTHR30177:SF4">
    <property type="entry name" value="OSMOPROTECTANT IMPORT PERMEASE PROTEIN OSMW"/>
    <property type="match status" value="1"/>
</dbReference>
<dbReference type="GO" id="GO:0005886">
    <property type="term" value="C:plasma membrane"/>
    <property type="evidence" value="ECO:0007669"/>
    <property type="project" value="UniProtKB-SubCell"/>
</dbReference>
<feature type="domain" description="ABC transmembrane type-1" evidence="7">
    <location>
        <begin position="19"/>
        <end position="198"/>
    </location>
</feature>
<feature type="transmembrane region" description="Helical" evidence="6">
    <location>
        <begin position="53"/>
        <end position="73"/>
    </location>
</feature>
<evidence type="ECO:0000313" key="9">
    <source>
        <dbReference type="Proteomes" id="UP000094056"/>
    </source>
</evidence>
<feature type="transmembrane region" description="Helical" evidence="6">
    <location>
        <begin position="180"/>
        <end position="201"/>
    </location>
</feature>
<dbReference type="InterPro" id="IPR000515">
    <property type="entry name" value="MetI-like"/>
</dbReference>
<name>A0A1E3XDV9_9BACT</name>
<comment type="similarity">
    <text evidence="6">Belongs to the binding-protein-dependent transport system permease family.</text>
</comment>
<accession>A0A1E3XDV9</accession>
<dbReference type="Pfam" id="PF00528">
    <property type="entry name" value="BPD_transp_1"/>
    <property type="match status" value="1"/>
</dbReference>
<dbReference type="InterPro" id="IPR035906">
    <property type="entry name" value="MetI-like_sf"/>
</dbReference>
<dbReference type="PROSITE" id="PS50928">
    <property type="entry name" value="ABC_TM1"/>
    <property type="match status" value="1"/>
</dbReference>
<organism evidence="8 9">
    <name type="scientific">Candidatus Scalindua rubra</name>
    <dbReference type="NCBI Taxonomy" id="1872076"/>
    <lineage>
        <taxon>Bacteria</taxon>
        <taxon>Pseudomonadati</taxon>
        <taxon>Planctomycetota</taxon>
        <taxon>Candidatus Brocadiia</taxon>
        <taxon>Candidatus Brocadiales</taxon>
        <taxon>Candidatus Scalinduaceae</taxon>
        <taxon>Candidatus Scalindua</taxon>
    </lineage>
</organism>
<evidence type="ECO:0000313" key="8">
    <source>
        <dbReference type="EMBL" id="ODS33831.1"/>
    </source>
</evidence>
<dbReference type="Gene3D" id="3.40.190.120">
    <property type="entry name" value="Osmoprotection protein (prox), domain 2"/>
    <property type="match status" value="1"/>
</dbReference>
<keyword evidence="5 6" id="KW-0472">Membrane</keyword>
<dbReference type="SUPFAM" id="SSF161098">
    <property type="entry name" value="MetI-like"/>
    <property type="match status" value="1"/>
</dbReference>
<evidence type="ECO:0000256" key="4">
    <source>
        <dbReference type="ARBA" id="ARBA00022989"/>
    </source>
</evidence>
<reference evidence="8 9" key="1">
    <citation type="submission" date="2016-07" db="EMBL/GenBank/DDBJ databases">
        <title>Draft genome of Scalindua rubra, obtained from a brine-seawater interface in the Red Sea, sheds light on salt adaptation in anammox bacteria.</title>
        <authorList>
            <person name="Speth D.R."/>
            <person name="Lagkouvardos I."/>
            <person name="Wang Y."/>
            <person name="Qian P.-Y."/>
            <person name="Dutilh B.E."/>
            <person name="Jetten M.S."/>
        </authorList>
    </citation>
    <scope>NUCLEOTIDE SEQUENCE [LARGE SCALE GENOMIC DNA]</scope>
    <source>
        <strain evidence="8">BSI-1</strain>
    </source>
</reference>
<dbReference type="AlphaFoldDB" id="A0A1E3XDV9"/>
<dbReference type="GO" id="GO:0055085">
    <property type="term" value="P:transmembrane transport"/>
    <property type="evidence" value="ECO:0007669"/>
    <property type="project" value="InterPro"/>
</dbReference>
<dbReference type="FunFam" id="1.10.3720.10:FF:000001">
    <property type="entry name" value="Glycine betaine ABC transporter, permease"/>
    <property type="match status" value="1"/>
</dbReference>
<proteinExistence type="inferred from homology"/>
<feature type="transmembrane region" description="Helical" evidence="6">
    <location>
        <begin position="213"/>
        <end position="233"/>
    </location>
</feature>
<dbReference type="GO" id="GO:0031460">
    <property type="term" value="P:glycine betaine transport"/>
    <property type="evidence" value="ECO:0007669"/>
    <property type="project" value="TreeGrafter"/>
</dbReference>
<keyword evidence="3 6" id="KW-0812">Transmembrane</keyword>
<evidence type="ECO:0000256" key="6">
    <source>
        <dbReference type="RuleBase" id="RU363032"/>
    </source>
</evidence>
<protein>
    <submittedName>
        <fullName evidence="8">Membrane protein component of ABC transporter for proline or glycine betaine</fullName>
    </submittedName>
</protein>